<dbReference type="Gene3D" id="3.40.50.1820">
    <property type="entry name" value="alpha/beta hydrolase"/>
    <property type="match status" value="1"/>
</dbReference>
<proteinExistence type="predicted"/>
<protein>
    <recommendedName>
        <fullName evidence="1">Fungal lipase-type domain-containing protein</fullName>
    </recommendedName>
</protein>
<evidence type="ECO:0000313" key="2">
    <source>
        <dbReference type="EMBL" id="ETX06490.1"/>
    </source>
</evidence>
<comment type="caution">
    <text evidence="2">The sequence shown here is derived from an EMBL/GenBank/DDBJ whole genome shotgun (WGS) entry which is preliminary data.</text>
</comment>
<reference evidence="2 3" key="1">
    <citation type="journal article" date="2014" name="Nature">
        <title>An environmental bacterial taxon with a large and distinct metabolic repertoire.</title>
        <authorList>
            <person name="Wilson M.C."/>
            <person name="Mori T."/>
            <person name="Ruckert C."/>
            <person name="Uria A.R."/>
            <person name="Helf M.J."/>
            <person name="Takada K."/>
            <person name="Gernert C."/>
            <person name="Steffens U.A."/>
            <person name="Heycke N."/>
            <person name="Schmitt S."/>
            <person name="Rinke C."/>
            <person name="Helfrich E.J."/>
            <person name="Brachmann A.O."/>
            <person name="Gurgui C."/>
            <person name="Wakimoto T."/>
            <person name="Kracht M."/>
            <person name="Crusemann M."/>
            <person name="Hentschel U."/>
            <person name="Abe I."/>
            <person name="Matsunaga S."/>
            <person name="Kalinowski J."/>
            <person name="Takeyama H."/>
            <person name="Piel J."/>
        </authorList>
    </citation>
    <scope>NUCLEOTIDE SEQUENCE [LARGE SCALE GENOMIC DNA]</scope>
    <source>
        <strain evidence="3">TSY2</strain>
    </source>
</reference>
<keyword evidence="3" id="KW-1185">Reference proteome</keyword>
<dbReference type="HOGENOM" id="CLU_693859_0_0_7"/>
<feature type="domain" description="Fungal lipase-type" evidence="1">
    <location>
        <begin position="86"/>
        <end position="246"/>
    </location>
</feature>
<sequence length="397" mass="43547">MAFPDSISSGFNFDEAKFLLEVAQQTYNNTPNIPTSNISVPCPIVVPPPPGNWQIVNSMTPTETTLLDNFWQIWQNQDKDKTSQYVIAIRGTVDTTPSIIADITLPLIKARIDIDNFPFGLHLARQEDNSPVVAGVHAGFLLSLLLMLLTTDKPLAATLSNLACIDGAEVYLTGHSQGASIAILLTSLVRHSTDFFKGPTYKTYVFAPAKPGNDHYAYDYDRIAGEPGFGFSVINTQDWVPQIPLTLQGLSTVNRPNVVYEFSGQLNPAIPTALQNLRNAFDAAVDSVRDDIENALKAIVQKIEGELDKATFTLTTADLGMTGDAQPLGSSIVSTFLSDVFDQILLSLNFAKAGVLVPVFADPGPNPDDATRGQFDPFWQHHLCNYLFYFEQQYRPS</sequence>
<dbReference type="InterPro" id="IPR002921">
    <property type="entry name" value="Fungal_lipase-type"/>
</dbReference>
<name>W4M8G2_9BACT</name>
<dbReference type="InterPro" id="IPR029058">
    <property type="entry name" value="AB_hydrolase_fold"/>
</dbReference>
<evidence type="ECO:0000313" key="3">
    <source>
        <dbReference type="Proteomes" id="UP000019140"/>
    </source>
</evidence>
<gene>
    <name evidence="2" type="ORF">ETSY2_16805</name>
</gene>
<accession>W4M8G2</accession>
<dbReference type="SUPFAM" id="SSF53474">
    <property type="entry name" value="alpha/beta-Hydrolases"/>
    <property type="match status" value="1"/>
</dbReference>
<dbReference type="GO" id="GO:0006629">
    <property type="term" value="P:lipid metabolic process"/>
    <property type="evidence" value="ECO:0007669"/>
    <property type="project" value="InterPro"/>
</dbReference>
<evidence type="ECO:0000259" key="1">
    <source>
        <dbReference type="Pfam" id="PF01764"/>
    </source>
</evidence>
<dbReference type="AlphaFoldDB" id="W4M8G2"/>
<dbReference type="Proteomes" id="UP000019140">
    <property type="component" value="Unassembled WGS sequence"/>
</dbReference>
<organism evidence="2 3">
    <name type="scientific">Candidatus Entotheonella gemina</name>
    <dbReference type="NCBI Taxonomy" id="1429439"/>
    <lineage>
        <taxon>Bacteria</taxon>
        <taxon>Pseudomonadati</taxon>
        <taxon>Nitrospinota/Tectimicrobiota group</taxon>
        <taxon>Candidatus Tectimicrobiota</taxon>
        <taxon>Candidatus Entotheonellia</taxon>
        <taxon>Candidatus Entotheonellales</taxon>
        <taxon>Candidatus Entotheonellaceae</taxon>
        <taxon>Candidatus Entotheonella</taxon>
    </lineage>
</organism>
<dbReference type="EMBL" id="AZHX01000683">
    <property type="protein sequence ID" value="ETX06490.1"/>
    <property type="molecule type" value="Genomic_DNA"/>
</dbReference>
<dbReference type="PATRIC" id="fig|1429439.4.peg.2853"/>
<dbReference type="Pfam" id="PF01764">
    <property type="entry name" value="Lipase_3"/>
    <property type="match status" value="1"/>
</dbReference>